<dbReference type="PIRSF" id="PIRSF016557">
    <property type="entry name" value="Caps_synth_CpsB"/>
    <property type="match status" value="1"/>
</dbReference>
<dbReference type="InterPro" id="IPR016667">
    <property type="entry name" value="Caps_polysacc_synth_CpsB/CapC"/>
</dbReference>
<dbReference type="HOGENOM" id="CLU_085966_0_0_10"/>
<dbReference type="SUPFAM" id="SSF89550">
    <property type="entry name" value="PHP domain-like"/>
    <property type="match status" value="1"/>
</dbReference>
<comment type="similarity">
    <text evidence="1">Belongs to the metallo-dependent hydrolases superfamily. CpsB/CapC family.</text>
</comment>
<evidence type="ECO:0000313" key="5">
    <source>
        <dbReference type="EMBL" id="EAR15345.1"/>
    </source>
</evidence>
<dbReference type="EMBL" id="CP001712">
    <property type="protein sequence ID" value="EAR15345.1"/>
    <property type="molecule type" value="Genomic_DNA"/>
</dbReference>
<dbReference type="PANTHER" id="PTHR39181">
    <property type="entry name" value="TYROSINE-PROTEIN PHOSPHATASE YWQE"/>
    <property type="match status" value="1"/>
</dbReference>
<protein>
    <recommendedName>
        <fullName evidence="2">protein-tyrosine-phosphatase</fullName>
        <ecNumber evidence="2">3.1.3.48</ecNumber>
    </recommendedName>
</protein>
<dbReference type="Gene3D" id="3.20.20.140">
    <property type="entry name" value="Metal-dependent hydrolases"/>
    <property type="match status" value="1"/>
</dbReference>
<dbReference type="STRING" id="313596.RB2501_13494"/>
<dbReference type="EC" id="3.1.3.48" evidence="2"/>
<name>A4CKE6_ROBBH</name>
<dbReference type="AlphaFoldDB" id="A4CKE6"/>
<evidence type="ECO:0000256" key="1">
    <source>
        <dbReference type="ARBA" id="ARBA00005750"/>
    </source>
</evidence>
<comment type="catalytic activity">
    <reaction evidence="4">
        <text>O-phospho-L-tyrosyl-[protein] + H2O = L-tyrosyl-[protein] + phosphate</text>
        <dbReference type="Rhea" id="RHEA:10684"/>
        <dbReference type="Rhea" id="RHEA-COMP:10136"/>
        <dbReference type="Rhea" id="RHEA-COMP:20101"/>
        <dbReference type="ChEBI" id="CHEBI:15377"/>
        <dbReference type="ChEBI" id="CHEBI:43474"/>
        <dbReference type="ChEBI" id="CHEBI:46858"/>
        <dbReference type="ChEBI" id="CHEBI:61978"/>
        <dbReference type="EC" id="3.1.3.48"/>
    </reaction>
</comment>
<dbReference type="InterPro" id="IPR016195">
    <property type="entry name" value="Pol/histidinol_Pase-like"/>
</dbReference>
<dbReference type="GO" id="GO:0004725">
    <property type="term" value="F:protein tyrosine phosphatase activity"/>
    <property type="evidence" value="ECO:0007669"/>
    <property type="project" value="UniProtKB-EC"/>
</dbReference>
<keyword evidence="3" id="KW-0378">Hydrolase</keyword>
<keyword evidence="6" id="KW-1185">Reference proteome</keyword>
<dbReference type="Pfam" id="PF19567">
    <property type="entry name" value="CpsB_CapC"/>
    <property type="match status" value="1"/>
</dbReference>
<evidence type="ECO:0000256" key="2">
    <source>
        <dbReference type="ARBA" id="ARBA00013064"/>
    </source>
</evidence>
<evidence type="ECO:0000256" key="4">
    <source>
        <dbReference type="ARBA" id="ARBA00051722"/>
    </source>
</evidence>
<reference evidence="5 6" key="1">
    <citation type="journal article" date="2009" name="J. Bacteriol.">
        <title>Complete genome sequence of Robiginitalea biformata HTCC2501.</title>
        <authorList>
            <person name="Oh H.M."/>
            <person name="Giovannoni S.J."/>
            <person name="Lee K."/>
            <person name="Ferriera S."/>
            <person name="Johnson J."/>
            <person name="Cho J.C."/>
        </authorList>
    </citation>
    <scope>NUCLEOTIDE SEQUENCE [LARGE SCALE GENOMIC DNA]</scope>
    <source>
        <strain evidence="6">ATCC BAA-864 / HTCC2501 / KCTC 12146</strain>
    </source>
</reference>
<dbReference type="eggNOG" id="COG4464">
    <property type="taxonomic scope" value="Bacteria"/>
</dbReference>
<dbReference type="OrthoDB" id="9788539at2"/>
<accession>A4CKE6</accession>
<dbReference type="GO" id="GO:0030145">
    <property type="term" value="F:manganese ion binding"/>
    <property type="evidence" value="ECO:0007669"/>
    <property type="project" value="InterPro"/>
</dbReference>
<evidence type="ECO:0000256" key="3">
    <source>
        <dbReference type="ARBA" id="ARBA00022801"/>
    </source>
</evidence>
<dbReference type="Proteomes" id="UP000009049">
    <property type="component" value="Chromosome"/>
</dbReference>
<proteinExistence type="inferred from homology"/>
<evidence type="ECO:0000313" key="6">
    <source>
        <dbReference type="Proteomes" id="UP000009049"/>
    </source>
</evidence>
<sequence length="246" mass="28436">MFQFFEKKRYLVDQLENFVDIHNHILPGIDDGAADLDASVELVRAFGELGVHRFIATPHILQPLYPNTRKTIHEAHDQLMDALMDQRMNQVAVEPAAEHMVDDSFEELLESGGYLKFRKGYLLVEMSFLQPPLNFDRCIVEIAKRGLTPILAHPERYQFLHQKRGKYRKYAEQGILMQLNMLSLGNYYGPEVQKVAYELLESDLINFLGSDVHNLRQLDAVKEITLRPKHLVKLETAIQHTIGSFY</sequence>
<gene>
    <name evidence="5" type="ordered locus">RB2501_13494</name>
</gene>
<dbReference type="PANTHER" id="PTHR39181:SF1">
    <property type="entry name" value="TYROSINE-PROTEIN PHOSPHATASE YWQE"/>
    <property type="match status" value="1"/>
</dbReference>
<organism evidence="5 6">
    <name type="scientific">Robiginitalea biformata (strain ATCC BAA-864 / DSM 15991 / KCTC 12146 / HTCC2501)</name>
    <dbReference type="NCBI Taxonomy" id="313596"/>
    <lineage>
        <taxon>Bacteria</taxon>
        <taxon>Pseudomonadati</taxon>
        <taxon>Bacteroidota</taxon>
        <taxon>Flavobacteriia</taxon>
        <taxon>Flavobacteriales</taxon>
        <taxon>Flavobacteriaceae</taxon>
        <taxon>Robiginitalea</taxon>
    </lineage>
</organism>
<dbReference type="KEGG" id="rbi:RB2501_13494"/>